<feature type="domain" description="C3H1-type" evidence="11">
    <location>
        <begin position="1"/>
        <end position="27"/>
    </location>
</feature>
<dbReference type="Proteomes" id="UP001556367">
    <property type="component" value="Unassembled WGS sequence"/>
</dbReference>
<evidence type="ECO:0000313" key="13">
    <source>
        <dbReference type="EMBL" id="KAL0956537.1"/>
    </source>
</evidence>
<keyword evidence="5 8" id="KW-0863">Zinc-finger</keyword>
<dbReference type="PROSITE" id="PS50089">
    <property type="entry name" value="ZF_RING_2"/>
    <property type="match status" value="1"/>
</dbReference>
<evidence type="ECO:0000259" key="12">
    <source>
        <dbReference type="PROSITE" id="PS51873"/>
    </source>
</evidence>
<dbReference type="EMBL" id="JASNQZ010000006">
    <property type="protein sequence ID" value="KAL0956537.1"/>
    <property type="molecule type" value="Genomic_DNA"/>
</dbReference>
<dbReference type="Pfam" id="PF01485">
    <property type="entry name" value="IBR"/>
    <property type="match status" value="1"/>
</dbReference>
<feature type="zinc finger region" description="C3H1-type" evidence="8">
    <location>
        <begin position="73"/>
        <end position="101"/>
    </location>
</feature>
<protein>
    <recommendedName>
        <fullName evidence="15">RING-type E3 ubiquitin transferase</fullName>
    </recommendedName>
</protein>
<feature type="compositionally biased region" description="Basic and acidic residues" evidence="9">
    <location>
        <begin position="107"/>
        <end position="125"/>
    </location>
</feature>
<feature type="compositionally biased region" description="Basic and acidic residues" evidence="9">
    <location>
        <begin position="1093"/>
        <end position="1247"/>
    </location>
</feature>
<dbReference type="InterPro" id="IPR051628">
    <property type="entry name" value="LUBAC_E3_Ligases"/>
</dbReference>
<dbReference type="PANTHER" id="PTHR22770:SF13">
    <property type="entry name" value="RING-TYPE DOMAIN-CONTAINING PROTEIN"/>
    <property type="match status" value="1"/>
</dbReference>
<dbReference type="Gene3D" id="3.30.40.10">
    <property type="entry name" value="Zinc/RING finger domain, C3HC4 (zinc finger)"/>
    <property type="match status" value="1"/>
</dbReference>
<dbReference type="SUPFAM" id="SSF90229">
    <property type="entry name" value="CCCH zinc finger"/>
    <property type="match status" value="1"/>
</dbReference>
<evidence type="ECO:0000256" key="6">
    <source>
        <dbReference type="ARBA" id="ARBA00022786"/>
    </source>
</evidence>
<evidence type="ECO:0000256" key="2">
    <source>
        <dbReference type="ARBA" id="ARBA00022679"/>
    </source>
</evidence>
<evidence type="ECO:0000259" key="10">
    <source>
        <dbReference type="PROSITE" id="PS50089"/>
    </source>
</evidence>
<organism evidence="13 14">
    <name type="scientific">Hohenbuehelia grisea</name>
    <dbReference type="NCBI Taxonomy" id="104357"/>
    <lineage>
        <taxon>Eukaryota</taxon>
        <taxon>Fungi</taxon>
        <taxon>Dikarya</taxon>
        <taxon>Basidiomycota</taxon>
        <taxon>Agaricomycotina</taxon>
        <taxon>Agaricomycetes</taxon>
        <taxon>Agaricomycetidae</taxon>
        <taxon>Agaricales</taxon>
        <taxon>Pleurotineae</taxon>
        <taxon>Pleurotaceae</taxon>
        <taxon>Hohenbuehelia</taxon>
    </lineage>
</organism>
<evidence type="ECO:0000256" key="7">
    <source>
        <dbReference type="ARBA" id="ARBA00022833"/>
    </source>
</evidence>
<dbReference type="CDD" id="cd20335">
    <property type="entry name" value="BRcat_RBR"/>
    <property type="match status" value="1"/>
</dbReference>
<feature type="region of interest" description="Disordered" evidence="9">
    <location>
        <begin position="1078"/>
        <end position="1247"/>
    </location>
</feature>
<dbReference type="InterPro" id="IPR002867">
    <property type="entry name" value="IBR_dom"/>
</dbReference>
<reference evidence="14" key="1">
    <citation type="submission" date="2024-06" db="EMBL/GenBank/DDBJ databases">
        <title>Multi-omics analyses provide insights into the biosynthesis of the anticancer antibiotic pleurotin in Hohenbuehelia grisea.</title>
        <authorList>
            <person name="Weaver J.A."/>
            <person name="Alberti F."/>
        </authorList>
    </citation>
    <scope>NUCLEOTIDE SEQUENCE [LARGE SCALE GENOMIC DNA]</scope>
    <source>
        <strain evidence="14">T-177</strain>
    </source>
</reference>
<dbReference type="PANTHER" id="PTHR22770">
    <property type="entry name" value="UBIQUITIN CONJUGATING ENZYME 7 INTERACTING PROTEIN-RELATED"/>
    <property type="match status" value="1"/>
</dbReference>
<dbReference type="InterPro" id="IPR044066">
    <property type="entry name" value="TRIAD_supradom"/>
</dbReference>
<keyword evidence="6" id="KW-0833">Ubl conjugation pathway</keyword>
<dbReference type="PROSITE" id="PS51873">
    <property type="entry name" value="TRIAD"/>
    <property type="match status" value="1"/>
</dbReference>
<proteinExistence type="predicted"/>
<evidence type="ECO:0000259" key="11">
    <source>
        <dbReference type="PROSITE" id="PS50103"/>
    </source>
</evidence>
<comment type="caution">
    <text evidence="13">The sequence shown here is derived from an EMBL/GenBank/DDBJ whole genome shotgun (WGS) entry which is preliminary data.</text>
</comment>
<dbReference type="InterPro" id="IPR013087">
    <property type="entry name" value="Znf_C2H2_type"/>
</dbReference>
<keyword evidence="3 8" id="KW-0479">Metal-binding</keyword>
<evidence type="ECO:0000256" key="9">
    <source>
        <dbReference type="SAM" id="MobiDB-lite"/>
    </source>
</evidence>
<sequence length="1347" mass="156294">MPSVPCVLLSQGRCAYGDECRFSHVQGTAPPGDVRAPAARLESTITPAQSPNPRIKSSVPAGGSRGSRASRRAGAKPPCKAWTETGTCASGSKCRFRHDPEVLATRRVQEQEASHARAAAEKKEQPPAQGGRELEEHEERLRSAEERVQALIETHRQTLREAEAARLARDEEQRVTAEKQRCAQQKRSTRRDRQHHSQHERAALQERERREREEQRLAEEQAQARVEEQYRRAALQERERREREEQRLAEEQEQARVEEQYRRAALQERERREREKQRLAEEQEQARVEERRRMALEQAEAARLAREEEQKVVAKKQRCAQQKREARREQQRRIQQEREAERERERLAEERRQAQIEEQQRMAREQEEAARLAREEEQRIRDAEAAKALTIQRVVQGSIVTFGAGLEIRNIITGFESCVVTIQNLPLDAREHEISDLFLQQGIAFDRFQIMKLRRLNDKQEAQVAIDVEHGAAVVAGLDEIEFRDETLTLKLGPYNTPGGMGSCSSSKNLSTLTVSWLAPSARNVVAAARRQEHRDSVDSPSYTDDLVVDHLHRRINSILPLSLLSFTRKHPTQPHQAFSVDATFHSPEQAHRVRKALARSDLPCIGKSFKMHLPEPMRYILTIPKEQYQAQRAQWTELLGSVKAVEGCRMFLREEKRVVRIHVVGSIEQAVGEVKMRVERLASGERVPGWHRSLGFSKNLFVQGFFDETGVHLRADWRTQTLKIYGDATALEGARPHIARELERLAGAEVTRYLKRESLRFFVQRGIAELKERFGDDAVISLNAQARKITVSAREDVRHALDTLVVESLRHQTSHATVRTSIASGQACTICDDDDMAAPHTLACGHVYCTPCIQNLLTSAFDSDPFAIRCAGNENQCLASLPIPTLQRFLSDDRFNHLLEIAFHFHVRTHAAEFVNCKTPDCIHIFRRSLPPSPTTTLQCPSCFSTVCSSCAEDAHDGITCEQHRINRNPAELERLNVAWMREMGGTVKKCPSCKVFIEKVAGCNHIFCRCGTHICWQCMSVFNTSRDTYVHMRASHASIDDEHPPGPLANVDIHQQNELLREVELRRQRELAAAELRQGQGQRRALAAMARRKEERQRELKEAARRNQEERRQEADRQQQQFRDELRTRREQEVQRETEQAQHELERLELEARRQRELEAMTRKQQQEQQQEQDRLEAMARKQQEERQWEQDRLEAMARKQQEERQREQDRLEAMARKQQEERQQEEERREQQRRDQEARWQGEQALARRELEAETRRQRREQVEAEALRKWEDDRILRDQLRRCQELRELMKQEPTERLGMLAYQPHRRQDAAWRLQRLQDAEEGKIFTSTSILKAVDSLIIVL</sequence>
<keyword evidence="7 8" id="KW-0862">Zinc</keyword>
<feature type="compositionally biased region" description="Basic and acidic residues" evidence="9">
    <location>
        <begin position="225"/>
        <end position="288"/>
    </location>
</feature>
<feature type="domain" description="RING-type" evidence="10">
    <location>
        <begin position="829"/>
        <end position="871"/>
    </location>
</feature>
<feature type="compositionally biased region" description="Basic and acidic residues" evidence="9">
    <location>
        <begin position="163"/>
        <end position="181"/>
    </location>
</feature>
<dbReference type="Gene3D" id="1.20.120.1750">
    <property type="match status" value="1"/>
</dbReference>
<feature type="zinc finger region" description="C3H1-type" evidence="8">
    <location>
        <begin position="1"/>
        <end position="27"/>
    </location>
</feature>
<feature type="region of interest" description="Disordered" evidence="9">
    <location>
        <begin position="43"/>
        <end position="84"/>
    </location>
</feature>
<dbReference type="Gene3D" id="4.10.1000.10">
    <property type="entry name" value="Zinc finger, CCCH-type"/>
    <property type="match status" value="1"/>
</dbReference>
<dbReference type="CDD" id="cd22585">
    <property type="entry name" value="Rcat_RBR_DEAH12-like"/>
    <property type="match status" value="1"/>
</dbReference>
<dbReference type="SMART" id="SM00356">
    <property type="entry name" value="ZnF_C3H1"/>
    <property type="match status" value="2"/>
</dbReference>
<accession>A0ABR3JMF2</accession>
<dbReference type="InterPro" id="IPR000571">
    <property type="entry name" value="Znf_CCCH"/>
</dbReference>
<keyword evidence="4" id="KW-0677">Repeat</keyword>
<feature type="compositionally biased region" description="Basic and acidic residues" evidence="9">
    <location>
        <begin position="195"/>
        <end position="219"/>
    </location>
</feature>
<dbReference type="Pfam" id="PF26200">
    <property type="entry name" value="Rcat_RNF216"/>
    <property type="match status" value="1"/>
</dbReference>
<name>A0ABR3JMF2_9AGAR</name>
<evidence type="ECO:0000313" key="14">
    <source>
        <dbReference type="Proteomes" id="UP001556367"/>
    </source>
</evidence>
<feature type="compositionally biased region" description="Basic and acidic residues" evidence="9">
    <location>
        <begin position="132"/>
        <end position="146"/>
    </location>
</feature>
<dbReference type="InterPro" id="IPR013083">
    <property type="entry name" value="Znf_RING/FYVE/PHD"/>
</dbReference>
<feature type="domain" description="C3H1-type" evidence="11">
    <location>
        <begin position="73"/>
        <end position="101"/>
    </location>
</feature>
<dbReference type="PROSITE" id="PS00028">
    <property type="entry name" value="ZINC_FINGER_C2H2_1"/>
    <property type="match status" value="1"/>
</dbReference>
<feature type="compositionally biased region" description="Polar residues" evidence="9">
    <location>
        <begin position="43"/>
        <end position="52"/>
    </location>
</feature>
<dbReference type="InterPro" id="IPR001841">
    <property type="entry name" value="Znf_RING"/>
</dbReference>
<dbReference type="InterPro" id="IPR036855">
    <property type="entry name" value="Znf_CCCH_sf"/>
</dbReference>
<evidence type="ECO:0000256" key="1">
    <source>
        <dbReference type="ARBA" id="ARBA00004906"/>
    </source>
</evidence>
<feature type="region of interest" description="Disordered" evidence="9">
    <location>
        <begin position="105"/>
        <end position="146"/>
    </location>
</feature>
<dbReference type="PROSITE" id="PS00518">
    <property type="entry name" value="ZF_RING_1"/>
    <property type="match status" value="1"/>
</dbReference>
<evidence type="ECO:0000256" key="5">
    <source>
        <dbReference type="ARBA" id="ARBA00022771"/>
    </source>
</evidence>
<feature type="domain" description="RING-type" evidence="12">
    <location>
        <begin position="825"/>
        <end position="1044"/>
    </location>
</feature>
<keyword evidence="2" id="KW-0808">Transferase</keyword>
<evidence type="ECO:0000256" key="4">
    <source>
        <dbReference type="ARBA" id="ARBA00022737"/>
    </source>
</evidence>
<evidence type="ECO:0000256" key="3">
    <source>
        <dbReference type="ARBA" id="ARBA00022723"/>
    </source>
</evidence>
<dbReference type="SUPFAM" id="SSF57850">
    <property type="entry name" value="RING/U-box"/>
    <property type="match status" value="2"/>
</dbReference>
<evidence type="ECO:0008006" key="15">
    <source>
        <dbReference type="Google" id="ProtNLM"/>
    </source>
</evidence>
<dbReference type="Pfam" id="PF00642">
    <property type="entry name" value="zf-CCCH"/>
    <property type="match status" value="1"/>
</dbReference>
<keyword evidence="14" id="KW-1185">Reference proteome</keyword>
<gene>
    <name evidence="13" type="ORF">HGRIS_002678</name>
</gene>
<evidence type="ECO:0000256" key="8">
    <source>
        <dbReference type="PROSITE-ProRule" id="PRU00723"/>
    </source>
</evidence>
<dbReference type="InterPro" id="IPR017907">
    <property type="entry name" value="Znf_RING_CS"/>
</dbReference>
<dbReference type="PROSITE" id="PS50103">
    <property type="entry name" value="ZF_C3H1"/>
    <property type="match status" value="2"/>
</dbReference>
<comment type="pathway">
    <text evidence="1">Protein modification; protein ubiquitination.</text>
</comment>
<feature type="region of interest" description="Disordered" evidence="9">
    <location>
        <begin position="163"/>
        <end position="288"/>
    </location>
</feature>